<gene>
    <name evidence="4" type="ORF">C0J27_02650</name>
</gene>
<organism evidence="4 5">
    <name type="scientific">Candidatus Chromulinivorax destructor</name>
    <dbReference type="NCBI Taxonomy" id="2066483"/>
    <lineage>
        <taxon>Bacteria</taxon>
        <taxon>Candidatus Babelota</taxon>
        <taxon>Candidatus Babeliae</taxon>
        <taxon>Candidatus Babeliales</taxon>
        <taxon>Candidatus Chromulinivoraceae</taxon>
        <taxon>Candidatus Chromulinivorax</taxon>
    </lineage>
</organism>
<evidence type="ECO:0000313" key="4">
    <source>
        <dbReference type="EMBL" id="AXK60633.1"/>
    </source>
</evidence>
<dbReference type="Proteomes" id="UP000254834">
    <property type="component" value="Chromosome"/>
</dbReference>
<keyword evidence="3" id="KW-0472">Membrane</keyword>
<protein>
    <recommendedName>
        <fullName evidence="6">Chloramphenicol phosphotransferase</fullName>
    </recommendedName>
</protein>
<dbReference type="OrthoDB" id="9811101at2"/>
<dbReference type="Gene3D" id="3.40.50.300">
    <property type="entry name" value="P-loop containing nucleotide triphosphate hydrolases"/>
    <property type="match status" value="1"/>
</dbReference>
<evidence type="ECO:0000256" key="1">
    <source>
        <dbReference type="PIRSR" id="PIRSR007531-1"/>
    </source>
</evidence>
<keyword evidence="5" id="KW-1185">Reference proteome</keyword>
<dbReference type="KEGG" id="cdes:C0J27_02650"/>
<evidence type="ECO:0000313" key="5">
    <source>
        <dbReference type="Proteomes" id="UP000254834"/>
    </source>
</evidence>
<reference evidence="4 5" key="1">
    <citation type="submission" date="2017-12" db="EMBL/GenBank/DDBJ databases">
        <title>Chromulinavorax destructans is a abundant pathogen of dominant heterotrophic picoflagllates.</title>
        <authorList>
            <person name="Deeg C.M."/>
            <person name="Zimmer M."/>
            <person name="Suttle C.A."/>
        </authorList>
    </citation>
    <scope>NUCLEOTIDE SEQUENCE [LARGE SCALE GENOMIC DNA]</scope>
    <source>
        <strain evidence="4 5">SeV1</strain>
    </source>
</reference>
<evidence type="ECO:0008006" key="6">
    <source>
        <dbReference type="Google" id="ProtNLM"/>
    </source>
</evidence>
<evidence type="ECO:0000256" key="2">
    <source>
        <dbReference type="PIRSR" id="PIRSR007531-2"/>
    </source>
</evidence>
<sequence length="226" mass="25036">MEYILMYKIIAFVFFVALSFFMYKQSRTNIKTDTFGIVIILNGPSAAGKSSLQKSIQRLAAVPYLAIGIDNFFNDLFPDEHGTLGVKADADFGNDLRCVTIENNIVSLHVGQSGQKIIKGMHAAIAGYAKAGNNVVVDYIMYEQAWIKDLLKQLQGCPVYLIGVTVPLDILQAREQARSTSPIGHAASHYYSVHEGNNYDLWIDNSQGTPDDGARKILDFIQQNPK</sequence>
<dbReference type="AlphaFoldDB" id="A0A345ZBG6"/>
<dbReference type="InterPro" id="IPR027417">
    <property type="entry name" value="P-loop_NTPase"/>
</dbReference>
<dbReference type="Pfam" id="PF07931">
    <property type="entry name" value="CPT"/>
    <property type="match status" value="1"/>
</dbReference>
<keyword evidence="3" id="KW-1133">Transmembrane helix</keyword>
<dbReference type="PIRSF" id="PIRSF007531">
    <property type="entry name" value="CPT"/>
    <property type="match status" value="1"/>
</dbReference>
<feature type="transmembrane region" description="Helical" evidence="3">
    <location>
        <begin position="6"/>
        <end position="23"/>
    </location>
</feature>
<dbReference type="SUPFAM" id="SSF52540">
    <property type="entry name" value="P-loop containing nucleoside triphosphate hydrolases"/>
    <property type="match status" value="1"/>
</dbReference>
<feature type="binding site" evidence="2">
    <location>
        <begin position="43"/>
        <end position="50"/>
    </location>
    <ligand>
        <name>ATP</name>
        <dbReference type="ChEBI" id="CHEBI:30616"/>
    </ligand>
</feature>
<dbReference type="GO" id="GO:0016740">
    <property type="term" value="F:transferase activity"/>
    <property type="evidence" value="ECO:0007669"/>
    <property type="project" value="InterPro"/>
</dbReference>
<keyword evidence="3" id="KW-0812">Transmembrane</keyword>
<dbReference type="InterPro" id="IPR012853">
    <property type="entry name" value="CPT"/>
</dbReference>
<name>A0A345ZBG6_9BACT</name>
<accession>A0A345ZBG6</accession>
<dbReference type="EMBL" id="CP025544">
    <property type="protein sequence ID" value="AXK60633.1"/>
    <property type="molecule type" value="Genomic_DNA"/>
</dbReference>
<evidence type="ECO:0000256" key="3">
    <source>
        <dbReference type="SAM" id="Phobius"/>
    </source>
</evidence>
<feature type="active site" evidence="1">
    <location>
        <position position="70"/>
    </location>
</feature>
<dbReference type="GO" id="GO:0005524">
    <property type="term" value="F:ATP binding"/>
    <property type="evidence" value="ECO:0007669"/>
    <property type="project" value="InterPro"/>
</dbReference>
<proteinExistence type="predicted"/>